<dbReference type="Proteomes" id="UP001345963">
    <property type="component" value="Unassembled WGS sequence"/>
</dbReference>
<gene>
    <name evidence="1" type="ORF">ATANTOWER_031218</name>
</gene>
<sequence>MQPGSASVGEGVWVLLPHSARSLPQCPPQHLHHHFHFALTHHLTHTHTLLSCSITDTTYCLPPTGVNLPTVRTLPKNKVYQVTAVSRSCPTVFVRKKNNFKLSRIAEAECSVCFHAYAVVVFFPSVRVSLCARLCAYG</sequence>
<keyword evidence="2" id="KW-1185">Reference proteome</keyword>
<name>A0ABU7BKX2_9TELE</name>
<organism evidence="1 2">
    <name type="scientific">Ataeniobius toweri</name>
    <dbReference type="NCBI Taxonomy" id="208326"/>
    <lineage>
        <taxon>Eukaryota</taxon>
        <taxon>Metazoa</taxon>
        <taxon>Chordata</taxon>
        <taxon>Craniata</taxon>
        <taxon>Vertebrata</taxon>
        <taxon>Euteleostomi</taxon>
        <taxon>Actinopterygii</taxon>
        <taxon>Neopterygii</taxon>
        <taxon>Teleostei</taxon>
        <taxon>Neoteleostei</taxon>
        <taxon>Acanthomorphata</taxon>
        <taxon>Ovalentaria</taxon>
        <taxon>Atherinomorphae</taxon>
        <taxon>Cyprinodontiformes</taxon>
        <taxon>Goodeidae</taxon>
        <taxon>Ataeniobius</taxon>
    </lineage>
</organism>
<comment type="caution">
    <text evidence="1">The sequence shown here is derived from an EMBL/GenBank/DDBJ whole genome shotgun (WGS) entry which is preliminary data.</text>
</comment>
<reference evidence="1 2" key="1">
    <citation type="submission" date="2021-07" db="EMBL/GenBank/DDBJ databases">
        <authorList>
            <person name="Palmer J.M."/>
        </authorList>
    </citation>
    <scope>NUCLEOTIDE SEQUENCE [LARGE SCALE GENOMIC DNA]</scope>
    <source>
        <strain evidence="1 2">AT_MEX2019</strain>
        <tissue evidence="1">Muscle</tissue>
    </source>
</reference>
<evidence type="ECO:0000313" key="2">
    <source>
        <dbReference type="Proteomes" id="UP001345963"/>
    </source>
</evidence>
<evidence type="ECO:0000313" key="1">
    <source>
        <dbReference type="EMBL" id="MED6250576.1"/>
    </source>
</evidence>
<proteinExistence type="predicted"/>
<dbReference type="EMBL" id="JAHUTI010059095">
    <property type="protein sequence ID" value="MED6250576.1"/>
    <property type="molecule type" value="Genomic_DNA"/>
</dbReference>
<accession>A0ABU7BKX2</accession>
<protein>
    <submittedName>
        <fullName evidence="1">Uncharacterized protein</fullName>
    </submittedName>
</protein>